<reference evidence="7 8" key="1">
    <citation type="submission" date="2018-03" db="EMBL/GenBank/DDBJ databases">
        <title>The draft genome of Sphingosinicella sp. GL-C-18.</title>
        <authorList>
            <person name="Liu L."/>
            <person name="Li L."/>
            <person name="Liang L."/>
            <person name="Zhang X."/>
            <person name="Wang T."/>
        </authorList>
    </citation>
    <scope>NUCLEOTIDE SEQUENCE [LARGE SCALE GENOMIC DNA]</scope>
    <source>
        <strain evidence="7 8">GL-C-18</strain>
    </source>
</reference>
<gene>
    <name evidence="7" type="ORF">C7I55_06060</name>
</gene>
<evidence type="ECO:0000256" key="6">
    <source>
        <dbReference type="RuleBase" id="RU365102"/>
    </source>
</evidence>
<keyword evidence="3 6" id="KW-0812">Transmembrane</keyword>
<evidence type="ECO:0000313" key="7">
    <source>
        <dbReference type="EMBL" id="PSJ41834.1"/>
    </source>
</evidence>
<comment type="caution">
    <text evidence="7">The sequence shown here is derived from an EMBL/GenBank/DDBJ whole genome shotgun (WGS) entry which is preliminary data.</text>
</comment>
<evidence type="ECO:0000256" key="3">
    <source>
        <dbReference type="ARBA" id="ARBA00022692"/>
    </source>
</evidence>
<dbReference type="AlphaFoldDB" id="A0A2P7QV51"/>
<sequence length="221" mass="23173">MRAFRTRSAARNWTRKRARRCSRRYRCGSAPERLDALVSAFVAAGLAEWGDKTQLLVAALAARHGRPLPILVGVALAAAIHAAIAGFGGILVNDWMTIRALTLLTALALLFAGGAGLFARKPPNILIGPRVGAFAASFACFFIAEFGDKTQFLTFSIAARFDSAALASLGALAGVMAASVPAVMLGDRLVAVVPVRAIRLSAAALFLLFGIILALNALTLV</sequence>
<dbReference type="PANTHER" id="PTHR12608:SF1">
    <property type="entry name" value="TRANSMEMBRANE PROTEIN 165"/>
    <property type="match status" value="1"/>
</dbReference>
<comment type="similarity">
    <text evidence="2 6">Belongs to the GDT1 family.</text>
</comment>
<name>A0A2P7QV51_9SPHN</name>
<evidence type="ECO:0000256" key="4">
    <source>
        <dbReference type="ARBA" id="ARBA00022989"/>
    </source>
</evidence>
<organism evidence="7 8">
    <name type="scientific">Allosphingosinicella deserti</name>
    <dbReference type="NCBI Taxonomy" id="2116704"/>
    <lineage>
        <taxon>Bacteria</taxon>
        <taxon>Pseudomonadati</taxon>
        <taxon>Pseudomonadota</taxon>
        <taxon>Alphaproteobacteria</taxon>
        <taxon>Sphingomonadales</taxon>
        <taxon>Sphingomonadaceae</taxon>
        <taxon>Allosphingosinicella</taxon>
    </lineage>
</organism>
<keyword evidence="5 6" id="KW-0472">Membrane</keyword>
<dbReference type="Pfam" id="PF01169">
    <property type="entry name" value="GDT1"/>
    <property type="match status" value="2"/>
</dbReference>
<dbReference type="GO" id="GO:0016020">
    <property type="term" value="C:membrane"/>
    <property type="evidence" value="ECO:0007669"/>
    <property type="project" value="UniProtKB-SubCell"/>
</dbReference>
<accession>A0A2P7QV51</accession>
<dbReference type="GO" id="GO:0046873">
    <property type="term" value="F:metal ion transmembrane transporter activity"/>
    <property type="evidence" value="ECO:0007669"/>
    <property type="project" value="InterPro"/>
</dbReference>
<feature type="transmembrane region" description="Helical" evidence="6">
    <location>
        <begin position="164"/>
        <end position="185"/>
    </location>
</feature>
<evidence type="ECO:0000256" key="5">
    <source>
        <dbReference type="ARBA" id="ARBA00023136"/>
    </source>
</evidence>
<keyword evidence="4 6" id="KW-1133">Transmembrane helix</keyword>
<dbReference type="InterPro" id="IPR001727">
    <property type="entry name" value="GDT1-like"/>
</dbReference>
<feature type="transmembrane region" description="Helical" evidence="6">
    <location>
        <begin position="70"/>
        <end position="92"/>
    </location>
</feature>
<keyword evidence="8" id="KW-1185">Reference proteome</keyword>
<dbReference type="PANTHER" id="PTHR12608">
    <property type="entry name" value="TRANSMEMBRANE PROTEIN HTP-1 RELATED"/>
    <property type="match status" value="1"/>
</dbReference>
<feature type="transmembrane region" description="Helical" evidence="6">
    <location>
        <begin position="125"/>
        <end position="144"/>
    </location>
</feature>
<dbReference type="Proteomes" id="UP000241167">
    <property type="component" value="Unassembled WGS sequence"/>
</dbReference>
<comment type="subcellular location">
    <subcellularLocation>
        <location evidence="1 6">Membrane</location>
        <topology evidence="1 6">Multi-pass membrane protein</topology>
    </subcellularLocation>
</comment>
<proteinExistence type="inferred from homology"/>
<feature type="transmembrane region" description="Helical" evidence="6">
    <location>
        <begin position="197"/>
        <end position="218"/>
    </location>
</feature>
<evidence type="ECO:0000313" key="8">
    <source>
        <dbReference type="Proteomes" id="UP000241167"/>
    </source>
</evidence>
<protein>
    <recommendedName>
        <fullName evidence="6">GDT1 family protein</fullName>
    </recommendedName>
</protein>
<evidence type="ECO:0000256" key="2">
    <source>
        <dbReference type="ARBA" id="ARBA00009190"/>
    </source>
</evidence>
<feature type="transmembrane region" description="Helical" evidence="6">
    <location>
        <begin position="98"/>
        <end position="118"/>
    </location>
</feature>
<dbReference type="EMBL" id="PXYI01000002">
    <property type="protein sequence ID" value="PSJ41834.1"/>
    <property type="molecule type" value="Genomic_DNA"/>
</dbReference>
<evidence type="ECO:0000256" key="1">
    <source>
        <dbReference type="ARBA" id="ARBA00004141"/>
    </source>
</evidence>